<evidence type="ECO:0000256" key="2">
    <source>
        <dbReference type="ARBA" id="ARBA00022737"/>
    </source>
</evidence>
<feature type="repeat" description="WD" evidence="3">
    <location>
        <begin position="206"/>
        <end position="247"/>
    </location>
</feature>
<dbReference type="PANTHER" id="PTHR13720:SF33">
    <property type="entry name" value="HELP DOMAIN-CONTAINING PROTEIN"/>
    <property type="match status" value="1"/>
</dbReference>
<dbReference type="Pfam" id="PF00400">
    <property type="entry name" value="WD40"/>
    <property type="match status" value="2"/>
</dbReference>
<evidence type="ECO:0000256" key="4">
    <source>
        <dbReference type="SAM" id="MobiDB-lite"/>
    </source>
</evidence>
<accession>A0AAV9G682</accession>
<reference evidence="5" key="1">
    <citation type="journal article" date="2023" name="Mol. Phylogenet. Evol.">
        <title>Genome-scale phylogeny and comparative genomics of the fungal order Sordariales.</title>
        <authorList>
            <person name="Hensen N."/>
            <person name="Bonometti L."/>
            <person name="Westerberg I."/>
            <person name="Brannstrom I.O."/>
            <person name="Guillou S."/>
            <person name="Cros-Aarteil S."/>
            <person name="Calhoun S."/>
            <person name="Haridas S."/>
            <person name="Kuo A."/>
            <person name="Mondo S."/>
            <person name="Pangilinan J."/>
            <person name="Riley R."/>
            <person name="LaButti K."/>
            <person name="Andreopoulos B."/>
            <person name="Lipzen A."/>
            <person name="Chen C."/>
            <person name="Yan M."/>
            <person name="Daum C."/>
            <person name="Ng V."/>
            <person name="Clum A."/>
            <person name="Steindorff A."/>
            <person name="Ohm R.A."/>
            <person name="Martin F."/>
            <person name="Silar P."/>
            <person name="Natvig D.O."/>
            <person name="Lalanne C."/>
            <person name="Gautier V."/>
            <person name="Ament-Velasquez S.L."/>
            <person name="Kruys A."/>
            <person name="Hutchinson M.I."/>
            <person name="Powell A.J."/>
            <person name="Barry K."/>
            <person name="Miller A.N."/>
            <person name="Grigoriev I.V."/>
            <person name="Debuchy R."/>
            <person name="Gladieux P."/>
            <person name="Hiltunen Thoren M."/>
            <person name="Johannesson H."/>
        </authorList>
    </citation>
    <scope>NUCLEOTIDE SEQUENCE</scope>
    <source>
        <strain evidence="5">PSN243</strain>
    </source>
</reference>
<evidence type="ECO:0000313" key="5">
    <source>
        <dbReference type="EMBL" id="KAK4443703.1"/>
    </source>
</evidence>
<dbReference type="EMBL" id="MU865988">
    <property type="protein sequence ID" value="KAK4443703.1"/>
    <property type="molecule type" value="Genomic_DNA"/>
</dbReference>
<evidence type="ECO:0000256" key="3">
    <source>
        <dbReference type="PROSITE-ProRule" id="PRU00221"/>
    </source>
</evidence>
<evidence type="ECO:0000313" key="6">
    <source>
        <dbReference type="Proteomes" id="UP001321760"/>
    </source>
</evidence>
<sequence>MSNASSSGRQRKWDDPPEKEPEYPPAHITTMILVQKNKFGTVPGFEVEQIGFTNSDAHLVCRVPPAANISSRTSGVASSQVVMYDVNTIRRKFMRPGPSNGIRTQGDFAVNNGSGLALMATAFSRTESRAADDRVGAAEATPGVPRVEVYDLFSDKRRIKADFALRSPLAIVPDGSYLACTSARNPNRIVILDIRNENKPTMSRVIQVHSSPLTHMAVTPDGTALISASTDGSIRMTSLQSGRTLRKAEVDSRVPASMMQLSMDGDLVVSVWGRQVYSWRLNADTMSVYSLDKVRESEGWPLAISPDCQHLACRTEDGIDVIDVATGVFRSDFPLDPGHALITSAGFSHNNRWLALGDYDGRVTVLEVITDTIDGSC</sequence>
<dbReference type="InterPro" id="IPR050630">
    <property type="entry name" value="WD_repeat_EMAP"/>
</dbReference>
<dbReference type="PANTHER" id="PTHR13720">
    <property type="entry name" value="WD-40 REPEAT PROTEIN"/>
    <property type="match status" value="1"/>
</dbReference>
<proteinExistence type="predicted"/>
<feature type="region of interest" description="Disordered" evidence="4">
    <location>
        <begin position="1"/>
        <end position="25"/>
    </location>
</feature>
<organism evidence="5 6">
    <name type="scientific">Podospora aff. communis PSN243</name>
    <dbReference type="NCBI Taxonomy" id="3040156"/>
    <lineage>
        <taxon>Eukaryota</taxon>
        <taxon>Fungi</taxon>
        <taxon>Dikarya</taxon>
        <taxon>Ascomycota</taxon>
        <taxon>Pezizomycotina</taxon>
        <taxon>Sordariomycetes</taxon>
        <taxon>Sordariomycetidae</taxon>
        <taxon>Sordariales</taxon>
        <taxon>Podosporaceae</taxon>
        <taxon>Podospora</taxon>
    </lineage>
</organism>
<protein>
    <submittedName>
        <fullName evidence="5">Guanine nucleotide-binding protein subunit beta-like protein</fullName>
    </submittedName>
</protein>
<keyword evidence="1 3" id="KW-0853">WD repeat</keyword>
<comment type="caution">
    <text evidence="5">The sequence shown here is derived from an EMBL/GenBank/DDBJ whole genome shotgun (WGS) entry which is preliminary data.</text>
</comment>
<dbReference type="InterPro" id="IPR001680">
    <property type="entry name" value="WD40_rpt"/>
</dbReference>
<dbReference type="InterPro" id="IPR036322">
    <property type="entry name" value="WD40_repeat_dom_sf"/>
</dbReference>
<dbReference type="PROSITE" id="PS50082">
    <property type="entry name" value="WD_REPEATS_2"/>
    <property type="match status" value="1"/>
</dbReference>
<feature type="compositionally biased region" description="Basic and acidic residues" evidence="4">
    <location>
        <begin position="11"/>
        <end position="22"/>
    </location>
</feature>
<reference evidence="5" key="2">
    <citation type="submission" date="2023-05" db="EMBL/GenBank/DDBJ databases">
        <authorList>
            <consortium name="Lawrence Berkeley National Laboratory"/>
            <person name="Steindorff A."/>
            <person name="Hensen N."/>
            <person name="Bonometti L."/>
            <person name="Westerberg I."/>
            <person name="Brannstrom I.O."/>
            <person name="Guillou S."/>
            <person name="Cros-Aarteil S."/>
            <person name="Calhoun S."/>
            <person name="Haridas S."/>
            <person name="Kuo A."/>
            <person name="Mondo S."/>
            <person name="Pangilinan J."/>
            <person name="Riley R."/>
            <person name="Labutti K."/>
            <person name="Andreopoulos B."/>
            <person name="Lipzen A."/>
            <person name="Chen C."/>
            <person name="Yanf M."/>
            <person name="Daum C."/>
            <person name="Ng V."/>
            <person name="Clum A."/>
            <person name="Ohm R."/>
            <person name="Martin F."/>
            <person name="Silar P."/>
            <person name="Natvig D."/>
            <person name="Lalanne C."/>
            <person name="Gautier V."/>
            <person name="Ament-Velasquez S.L."/>
            <person name="Kruys A."/>
            <person name="Hutchinson M.I."/>
            <person name="Powell A.J."/>
            <person name="Barry K."/>
            <person name="Miller A.N."/>
            <person name="Grigoriev I.V."/>
            <person name="Debuchy R."/>
            <person name="Gladieux P."/>
            <person name="Thoren M.H."/>
            <person name="Johannesson H."/>
        </authorList>
    </citation>
    <scope>NUCLEOTIDE SEQUENCE</scope>
    <source>
        <strain evidence="5">PSN243</strain>
    </source>
</reference>
<gene>
    <name evidence="5" type="ORF">QBC34DRAFT_310505</name>
</gene>
<name>A0AAV9G682_9PEZI</name>
<keyword evidence="6" id="KW-1185">Reference proteome</keyword>
<keyword evidence="2" id="KW-0677">Repeat</keyword>
<dbReference type="Proteomes" id="UP001321760">
    <property type="component" value="Unassembled WGS sequence"/>
</dbReference>
<dbReference type="Gene3D" id="2.130.10.10">
    <property type="entry name" value="YVTN repeat-like/Quinoprotein amine dehydrogenase"/>
    <property type="match status" value="2"/>
</dbReference>
<dbReference type="SUPFAM" id="SSF50978">
    <property type="entry name" value="WD40 repeat-like"/>
    <property type="match status" value="1"/>
</dbReference>
<dbReference type="InterPro" id="IPR015943">
    <property type="entry name" value="WD40/YVTN_repeat-like_dom_sf"/>
</dbReference>
<dbReference type="SMART" id="SM00320">
    <property type="entry name" value="WD40"/>
    <property type="match status" value="2"/>
</dbReference>
<evidence type="ECO:0000256" key="1">
    <source>
        <dbReference type="ARBA" id="ARBA00022574"/>
    </source>
</evidence>
<dbReference type="AlphaFoldDB" id="A0AAV9G682"/>